<evidence type="ECO:0000313" key="2">
    <source>
        <dbReference type="EMBL" id="PRB90540.1"/>
    </source>
</evidence>
<dbReference type="Proteomes" id="UP000238325">
    <property type="component" value="Unassembled WGS sequence"/>
</dbReference>
<evidence type="ECO:0000313" key="4">
    <source>
        <dbReference type="Proteomes" id="UP000238534"/>
    </source>
</evidence>
<dbReference type="AlphaFoldDB" id="A0A2S9CZ46"/>
<protein>
    <submittedName>
        <fullName evidence="1">Uncharacterized protein</fullName>
    </submittedName>
</protein>
<dbReference type="EMBL" id="PCPH01000002">
    <property type="protein sequence ID" value="PRB90540.1"/>
    <property type="molecule type" value="Genomic_DNA"/>
</dbReference>
<organism evidence="1 4">
    <name type="scientific">Chryseobacterium culicis</name>
    <dbReference type="NCBI Taxonomy" id="680127"/>
    <lineage>
        <taxon>Bacteria</taxon>
        <taxon>Pseudomonadati</taxon>
        <taxon>Bacteroidota</taxon>
        <taxon>Flavobacteriia</taxon>
        <taxon>Flavobacteriales</taxon>
        <taxon>Weeksellaceae</taxon>
        <taxon>Chryseobacterium group</taxon>
        <taxon>Chryseobacterium</taxon>
    </lineage>
</organism>
<evidence type="ECO:0000313" key="3">
    <source>
        <dbReference type="Proteomes" id="UP000238325"/>
    </source>
</evidence>
<comment type="caution">
    <text evidence="1">The sequence shown here is derived from an EMBL/GenBank/DDBJ whole genome shotgun (WGS) entry which is preliminary data.</text>
</comment>
<sequence length="59" mass="6960">MVTNKKASVKTDAFYIDYLQQLFKKLSSYAMFFKIKTKSLIKTVLKVYPPVKLREKILL</sequence>
<accession>A0A2S9CZ46</accession>
<dbReference type="EMBL" id="PCPP01000001">
    <property type="protein sequence ID" value="PRB85736.1"/>
    <property type="molecule type" value="Genomic_DNA"/>
</dbReference>
<proteinExistence type="predicted"/>
<keyword evidence="3" id="KW-1185">Reference proteome</keyword>
<name>A0A2S9CZ46_CHRCI</name>
<reference evidence="3 4" key="1">
    <citation type="submission" date="2017-09" db="EMBL/GenBank/DDBJ databases">
        <title>Genomic, metabolic, and phenotypic characteristics of bacterial isolates from the natural microbiome of the model nematode Caenorhabditis elegans.</title>
        <authorList>
            <person name="Zimmermann J."/>
            <person name="Obeng N."/>
            <person name="Yang W."/>
            <person name="Obeng O."/>
            <person name="Kissoyan K."/>
            <person name="Pees B."/>
            <person name="Dirksen P."/>
            <person name="Hoppner M."/>
            <person name="Franke A."/>
            <person name="Rosenstiel P."/>
            <person name="Leippe M."/>
            <person name="Dierking K."/>
            <person name="Kaleta C."/>
            <person name="Schulenburg H."/>
        </authorList>
    </citation>
    <scope>NUCLEOTIDE SEQUENCE [LARGE SCALE GENOMIC DNA]</scope>
    <source>
        <strain evidence="1 4">MYb25</strain>
        <strain evidence="2 3">MYb44</strain>
    </source>
</reference>
<dbReference type="Proteomes" id="UP000238534">
    <property type="component" value="Unassembled WGS sequence"/>
</dbReference>
<evidence type="ECO:0000313" key="1">
    <source>
        <dbReference type="EMBL" id="PRB85736.1"/>
    </source>
</evidence>
<gene>
    <name evidence="1" type="ORF">CQ022_05640</name>
    <name evidence="2" type="ORF">CQ033_07345</name>
</gene>